<sequence>MIYKNLMAAGCVLTLLAAPAWAGDSMDKAHKDPSMQGMEQQFDKLDSNRDNKITKQELTEQGVTLADFEQADMDGDGALDEEEFAALSEE</sequence>
<dbReference type="PROSITE" id="PS00018">
    <property type="entry name" value="EF_HAND_1"/>
    <property type="match status" value="2"/>
</dbReference>
<evidence type="ECO:0000256" key="2">
    <source>
        <dbReference type="SAM" id="SignalP"/>
    </source>
</evidence>
<feature type="compositionally biased region" description="Basic and acidic residues" evidence="1">
    <location>
        <begin position="41"/>
        <end position="58"/>
    </location>
</feature>
<evidence type="ECO:0000313" key="4">
    <source>
        <dbReference type="EMBL" id="ALP54024.1"/>
    </source>
</evidence>
<dbReference type="AlphaFoldDB" id="A0A0S2TFW2"/>
<organism evidence="4 5">
    <name type="scientific">Candidatus Tenderia electrophaga</name>
    <dbReference type="NCBI Taxonomy" id="1748243"/>
    <lineage>
        <taxon>Bacteria</taxon>
        <taxon>Pseudomonadati</taxon>
        <taxon>Pseudomonadota</taxon>
        <taxon>Gammaproteobacteria</taxon>
        <taxon>Candidatus Tenderiales</taxon>
        <taxon>Candidatus Tenderiaceae</taxon>
        <taxon>Candidatus Tenderia</taxon>
    </lineage>
</organism>
<dbReference type="PROSITE" id="PS50222">
    <property type="entry name" value="EF_HAND_2"/>
    <property type="match status" value="1"/>
</dbReference>
<proteinExistence type="predicted"/>
<dbReference type="GO" id="GO:0005509">
    <property type="term" value="F:calcium ion binding"/>
    <property type="evidence" value="ECO:0007669"/>
    <property type="project" value="InterPro"/>
</dbReference>
<protein>
    <recommendedName>
        <fullName evidence="3">EF-hand domain-containing protein</fullName>
    </recommendedName>
</protein>
<dbReference type="EMBL" id="CP013099">
    <property type="protein sequence ID" value="ALP54024.1"/>
    <property type="molecule type" value="Genomic_DNA"/>
</dbReference>
<dbReference type="InterPro" id="IPR002048">
    <property type="entry name" value="EF_hand_dom"/>
</dbReference>
<feature type="chain" id="PRO_5006605025" description="EF-hand domain-containing protein" evidence="2">
    <location>
        <begin position="23"/>
        <end position="90"/>
    </location>
</feature>
<evidence type="ECO:0000259" key="3">
    <source>
        <dbReference type="PROSITE" id="PS50222"/>
    </source>
</evidence>
<accession>A0A0S2TFW2</accession>
<dbReference type="KEGG" id="tee:Tel_13275"/>
<evidence type="ECO:0000256" key="1">
    <source>
        <dbReference type="SAM" id="MobiDB-lite"/>
    </source>
</evidence>
<feature type="domain" description="EF-hand" evidence="3">
    <location>
        <begin position="33"/>
        <end position="68"/>
    </location>
</feature>
<feature type="region of interest" description="Disordered" evidence="1">
    <location>
        <begin position="24"/>
        <end position="90"/>
    </location>
</feature>
<dbReference type="InterPro" id="IPR011992">
    <property type="entry name" value="EF-hand-dom_pair"/>
</dbReference>
<keyword evidence="5" id="KW-1185">Reference proteome</keyword>
<feature type="signal peptide" evidence="2">
    <location>
        <begin position="1"/>
        <end position="22"/>
    </location>
</feature>
<dbReference type="Pfam" id="PF13202">
    <property type="entry name" value="EF-hand_5"/>
    <property type="match status" value="2"/>
</dbReference>
<dbReference type="Proteomes" id="UP000055136">
    <property type="component" value="Chromosome"/>
</dbReference>
<dbReference type="InterPro" id="IPR018247">
    <property type="entry name" value="EF_Hand_1_Ca_BS"/>
</dbReference>
<dbReference type="Gene3D" id="1.10.238.10">
    <property type="entry name" value="EF-hand"/>
    <property type="match status" value="1"/>
</dbReference>
<gene>
    <name evidence="4" type="ORF">Tel_13275</name>
</gene>
<dbReference type="SUPFAM" id="SSF47473">
    <property type="entry name" value="EF-hand"/>
    <property type="match status" value="1"/>
</dbReference>
<reference evidence="4" key="1">
    <citation type="submission" date="2015-10" db="EMBL/GenBank/DDBJ databases">
        <title>Description of Candidatus Tenderia electrophaga gen. nov, sp. nov., an Uncultivated Electroautotroph from a Biocathode Enrichment.</title>
        <authorList>
            <person name="Eddie B.J."/>
            <person name="Malanoski A.P."/>
            <person name="Wang Z."/>
            <person name="Hall R.J."/>
            <person name="Oh S.D."/>
            <person name="Heiner C."/>
            <person name="Lin B."/>
            <person name="Strycharz-Glaven S.M."/>
        </authorList>
    </citation>
    <scope>NUCLEOTIDE SEQUENCE [LARGE SCALE GENOMIC DNA]</scope>
    <source>
        <strain evidence="4">NRL1</strain>
    </source>
</reference>
<evidence type="ECO:0000313" key="5">
    <source>
        <dbReference type="Proteomes" id="UP000055136"/>
    </source>
</evidence>
<keyword evidence="2" id="KW-0732">Signal</keyword>
<name>A0A0S2TFW2_9GAMM</name>
<feature type="compositionally biased region" description="Acidic residues" evidence="1">
    <location>
        <begin position="69"/>
        <end position="90"/>
    </location>
</feature>